<dbReference type="InterPro" id="IPR029063">
    <property type="entry name" value="SAM-dependent_MTases_sf"/>
</dbReference>
<accession>A0A7K1FG15</accession>
<gene>
    <name evidence="3" type="ORF">GIS00_03685</name>
</gene>
<dbReference type="Proteomes" id="UP000460221">
    <property type="component" value="Unassembled WGS sequence"/>
</dbReference>
<keyword evidence="3" id="KW-0489">Methyltransferase</keyword>
<organism evidence="3 4">
    <name type="scientific">Nakamurella alba</name>
    <dbReference type="NCBI Taxonomy" id="2665158"/>
    <lineage>
        <taxon>Bacteria</taxon>
        <taxon>Bacillati</taxon>
        <taxon>Actinomycetota</taxon>
        <taxon>Actinomycetes</taxon>
        <taxon>Nakamurellales</taxon>
        <taxon>Nakamurellaceae</taxon>
        <taxon>Nakamurella</taxon>
    </lineage>
</organism>
<dbReference type="PANTHER" id="PTHR43317:SF1">
    <property type="entry name" value="THERMOSPERMINE SYNTHASE ACAULIS5"/>
    <property type="match status" value="1"/>
</dbReference>
<proteinExistence type="predicted"/>
<dbReference type="Gene3D" id="3.40.50.150">
    <property type="entry name" value="Vaccinia Virus protein VP39"/>
    <property type="match status" value="1"/>
</dbReference>
<evidence type="ECO:0000256" key="1">
    <source>
        <dbReference type="ARBA" id="ARBA00023115"/>
    </source>
</evidence>
<dbReference type="Pfam" id="PF08241">
    <property type="entry name" value="Methyltransf_11"/>
    <property type="match status" value="1"/>
</dbReference>
<dbReference type="PANTHER" id="PTHR43317">
    <property type="entry name" value="THERMOSPERMINE SYNTHASE ACAULIS5"/>
    <property type="match status" value="1"/>
</dbReference>
<dbReference type="GO" id="GO:0006596">
    <property type="term" value="P:polyamine biosynthetic process"/>
    <property type="evidence" value="ECO:0007669"/>
    <property type="project" value="UniProtKB-KW"/>
</dbReference>
<comment type="caution">
    <text evidence="3">The sequence shown here is derived from an EMBL/GenBank/DDBJ whole genome shotgun (WGS) entry which is preliminary data.</text>
</comment>
<reference evidence="3 4" key="1">
    <citation type="submission" date="2019-11" db="EMBL/GenBank/DDBJ databases">
        <authorList>
            <person name="Jiang L.-Q."/>
        </authorList>
    </citation>
    <scope>NUCLEOTIDE SEQUENCE [LARGE SCALE GENOMIC DNA]</scope>
    <source>
        <strain evidence="3 4">YIM 132087</strain>
    </source>
</reference>
<dbReference type="CDD" id="cd02440">
    <property type="entry name" value="AdoMet_MTases"/>
    <property type="match status" value="1"/>
</dbReference>
<sequence>MLLVNGVESSHADLDDPEWLEFEYLRWTAAVIEDTFPPGSAPAVLHLGAAGCSLARHLLVTRPGSRHLAVDIDARLAALVRDWFELPRAPLLRIRIGDARAVLESLPDNSRDVVVRDVFAGDTTPADLLTDGFVAQVRRVLRPGGLYLLNCADRPSLELTRREVATLATAFGTVALTADPPMLKGRRRGNVVVVGSDVPVGGPALTRQLLAGAVPAHWWPPDEVATFARRAEPWRDPVVVDPEGD</sequence>
<dbReference type="NCBIfam" id="NF037959">
    <property type="entry name" value="MFS_SpdSyn"/>
    <property type="match status" value="1"/>
</dbReference>
<keyword evidence="1" id="KW-0620">Polyamine biosynthesis</keyword>
<evidence type="ECO:0000313" key="3">
    <source>
        <dbReference type="EMBL" id="MTD13047.1"/>
    </source>
</evidence>
<protein>
    <submittedName>
        <fullName evidence="3">Methyltransferase domain-containing protein</fullName>
    </submittedName>
</protein>
<evidence type="ECO:0000313" key="4">
    <source>
        <dbReference type="Proteomes" id="UP000460221"/>
    </source>
</evidence>
<keyword evidence="3" id="KW-0808">Transferase</keyword>
<feature type="domain" description="Methyltransferase type 11" evidence="2">
    <location>
        <begin position="45"/>
        <end position="148"/>
    </location>
</feature>
<dbReference type="EMBL" id="WLYK01000001">
    <property type="protein sequence ID" value="MTD13047.1"/>
    <property type="molecule type" value="Genomic_DNA"/>
</dbReference>
<name>A0A7K1FG15_9ACTN</name>
<dbReference type="GO" id="GO:0032259">
    <property type="term" value="P:methylation"/>
    <property type="evidence" value="ECO:0007669"/>
    <property type="project" value="UniProtKB-KW"/>
</dbReference>
<dbReference type="GO" id="GO:0008757">
    <property type="term" value="F:S-adenosylmethionine-dependent methyltransferase activity"/>
    <property type="evidence" value="ECO:0007669"/>
    <property type="project" value="InterPro"/>
</dbReference>
<evidence type="ECO:0000259" key="2">
    <source>
        <dbReference type="Pfam" id="PF08241"/>
    </source>
</evidence>
<dbReference type="AlphaFoldDB" id="A0A7K1FG15"/>
<keyword evidence="4" id="KW-1185">Reference proteome</keyword>
<dbReference type="SUPFAM" id="SSF53335">
    <property type="entry name" value="S-adenosyl-L-methionine-dependent methyltransferases"/>
    <property type="match status" value="1"/>
</dbReference>
<dbReference type="InterPro" id="IPR013216">
    <property type="entry name" value="Methyltransf_11"/>
</dbReference>